<comment type="caution">
    <text evidence="1">The sequence shown here is derived from an EMBL/GenBank/DDBJ whole genome shotgun (WGS) entry which is preliminary data.</text>
</comment>
<keyword evidence="2" id="KW-1185">Reference proteome</keyword>
<organism evidence="1 2">
    <name type="scientific">Rhododendron simsii</name>
    <name type="common">Sims's rhododendron</name>
    <dbReference type="NCBI Taxonomy" id="118357"/>
    <lineage>
        <taxon>Eukaryota</taxon>
        <taxon>Viridiplantae</taxon>
        <taxon>Streptophyta</taxon>
        <taxon>Embryophyta</taxon>
        <taxon>Tracheophyta</taxon>
        <taxon>Spermatophyta</taxon>
        <taxon>Magnoliopsida</taxon>
        <taxon>eudicotyledons</taxon>
        <taxon>Gunneridae</taxon>
        <taxon>Pentapetalae</taxon>
        <taxon>asterids</taxon>
        <taxon>Ericales</taxon>
        <taxon>Ericaceae</taxon>
        <taxon>Ericoideae</taxon>
        <taxon>Rhodoreae</taxon>
        <taxon>Rhododendron</taxon>
    </lineage>
</organism>
<accession>A0A834FY42</accession>
<proteinExistence type="predicted"/>
<dbReference type="AlphaFoldDB" id="A0A834FY42"/>
<reference evidence="1" key="1">
    <citation type="submission" date="2019-11" db="EMBL/GenBank/DDBJ databases">
        <authorList>
            <person name="Liu Y."/>
            <person name="Hou J."/>
            <person name="Li T.-Q."/>
            <person name="Guan C.-H."/>
            <person name="Wu X."/>
            <person name="Wu H.-Z."/>
            <person name="Ling F."/>
            <person name="Zhang R."/>
            <person name="Shi X.-G."/>
            <person name="Ren J.-P."/>
            <person name="Chen E.-F."/>
            <person name="Sun J.-M."/>
        </authorList>
    </citation>
    <scope>NUCLEOTIDE SEQUENCE</scope>
    <source>
        <strain evidence="1">Adult_tree_wgs_1</strain>
        <tissue evidence="1">Leaves</tissue>
    </source>
</reference>
<name>A0A834FY42_RHOSS</name>
<gene>
    <name evidence="1" type="ORF">RHSIM_Rhsim13G0014500</name>
</gene>
<protein>
    <submittedName>
        <fullName evidence="1">Uncharacterized protein</fullName>
    </submittedName>
</protein>
<evidence type="ECO:0000313" key="1">
    <source>
        <dbReference type="EMBL" id="KAF7119655.1"/>
    </source>
</evidence>
<dbReference type="EMBL" id="WJXA01000013">
    <property type="protein sequence ID" value="KAF7119655.1"/>
    <property type="molecule type" value="Genomic_DNA"/>
</dbReference>
<sequence>MTTSKLVQEEAGLYKSSHSNKSGGGSYVRRLCCGGQNYILCWGHPSMRQQQVERTEGFVHTFGFTFQFGYQTSGARSWKKHTSRNGQWAPLPPPPPSQLPAASSYLFAVHAMSCVWCASKVANSTTCFDCIKFSVFDFVEEGGKLVNLHAAVLSEDYVVEEAERIVDAGLMLV</sequence>
<dbReference type="Proteomes" id="UP000626092">
    <property type="component" value="Unassembled WGS sequence"/>
</dbReference>
<evidence type="ECO:0000313" key="2">
    <source>
        <dbReference type="Proteomes" id="UP000626092"/>
    </source>
</evidence>